<dbReference type="Proteomes" id="UP000799291">
    <property type="component" value="Unassembled WGS sequence"/>
</dbReference>
<name>A0A6G1IN15_9PLEO</name>
<organism evidence="2 3">
    <name type="scientific">Lentithecium fluviatile CBS 122367</name>
    <dbReference type="NCBI Taxonomy" id="1168545"/>
    <lineage>
        <taxon>Eukaryota</taxon>
        <taxon>Fungi</taxon>
        <taxon>Dikarya</taxon>
        <taxon>Ascomycota</taxon>
        <taxon>Pezizomycotina</taxon>
        <taxon>Dothideomycetes</taxon>
        <taxon>Pleosporomycetidae</taxon>
        <taxon>Pleosporales</taxon>
        <taxon>Massarineae</taxon>
        <taxon>Lentitheciaceae</taxon>
        <taxon>Lentithecium</taxon>
    </lineage>
</organism>
<feature type="compositionally biased region" description="Basic and acidic residues" evidence="1">
    <location>
        <begin position="141"/>
        <end position="151"/>
    </location>
</feature>
<dbReference type="EMBL" id="MU005604">
    <property type="protein sequence ID" value="KAF2679341.1"/>
    <property type="molecule type" value="Genomic_DNA"/>
</dbReference>
<reference evidence="2" key="1">
    <citation type="journal article" date="2020" name="Stud. Mycol.">
        <title>101 Dothideomycetes genomes: a test case for predicting lifestyles and emergence of pathogens.</title>
        <authorList>
            <person name="Haridas S."/>
            <person name="Albert R."/>
            <person name="Binder M."/>
            <person name="Bloem J."/>
            <person name="Labutti K."/>
            <person name="Salamov A."/>
            <person name="Andreopoulos B."/>
            <person name="Baker S."/>
            <person name="Barry K."/>
            <person name="Bills G."/>
            <person name="Bluhm B."/>
            <person name="Cannon C."/>
            <person name="Castanera R."/>
            <person name="Culley D."/>
            <person name="Daum C."/>
            <person name="Ezra D."/>
            <person name="Gonzalez J."/>
            <person name="Henrissat B."/>
            <person name="Kuo A."/>
            <person name="Liang C."/>
            <person name="Lipzen A."/>
            <person name="Lutzoni F."/>
            <person name="Magnuson J."/>
            <person name="Mondo S."/>
            <person name="Nolan M."/>
            <person name="Ohm R."/>
            <person name="Pangilinan J."/>
            <person name="Park H.-J."/>
            <person name="Ramirez L."/>
            <person name="Alfaro M."/>
            <person name="Sun H."/>
            <person name="Tritt A."/>
            <person name="Yoshinaga Y."/>
            <person name="Zwiers L.-H."/>
            <person name="Turgeon B."/>
            <person name="Goodwin S."/>
            <person name="Spatafora J."/>
            <person name="Crous P."/>
            <person name="Grigoriev I."/>
        </authorList>
    </citation>
    <scope>NUCLEOTIDE SEQUENCE</scope>
    <source>
        <strain evidence="2">CBS 122367</strain>
    </source>
</reference>
<evidence type="ECO:0000313" key="3">
    <source>
        <dbReference type="Proteomes" id="UP000799291"/>
    </source>
</evidence>
<dbReference type="AlphaFoldDB" id="A0A6G1IN15"/>
<accession>A0A6G1IN15</accession>
<keyword evidence="3" id="KW-1185">Reference proteome</keyword>
<dbReference type="OrthoDB" id="5429698at2759"/>
<sequence length="450" mass="50045">MVEVLGIVASVFTLTERIRKLSKYANAYRNAGNKVETCRDIFRELCLYLRAIQLNKTSLKCRQSIKIIQRVSSGHDQALVLPAPTEEQTENVIEVLSEKIKLLIEDTAKELEGPLHFAMSTLIYEKMGASTPPQALQDAFEEQRGSGDETSRNSYGTLFPVDESANTSEGLRDDIEIDIAELINDERPVLHLPYNSDEAQETPPTENTSEPRTGDTDAPVEIVSIILTHEPQGPEVGDEWTVFTDEPANISRSGTAFLDEATNVASCKSSDIHVFRFCIHTLIVQDGVRHGQILPTADLAEQAEGTDAPILHYSLSCLNKEMHTLIYLLQGARNRNDDPVEEEELNSNIRRDNEESQDEDDQNAVRCGIRDYTVVPCFFCGSDALQPAQSAQGAWAAFIYHNQSIGYNCSRCDKRGLGCQVESLHLRQQVADGRLSQFEEHSSIGTISNV</sequence>
<evidence type="ECO:0000313" key="2">
    <source>
        <dbReference type="EMBL" id="KAF2679341.1"/>
    </source>
</evidence>
<feature type="compositionally biased region" description="Polar residues" evidence="1">
    <location>
        <begin position="202"/>
        <end position="211"/>
    </location>
</feature>
<protein>
    <submittedName>
        <fullName evidence="2">Uncharacterized protein</fullName>
    </submittedName>
</protein>
<evidence type="ECO:0000256" key="1">
    <source>
        <dbReference type="SAM" id="MobiDB-lite"/>
    </source>
</evidence>
<gene>
    <name evidence="2" type="ORF">K458DRAFT_408198</name>
</gene>
<proteinExistence type="predicted"/>
<feature type="region of interest" description="Disordered" evidence="1">
    <location>
        <begin position="193"/>
        <end position="216"/>
    </location>
</feature>
<feature type="region of interest" description="Disordered" evidence="1">
    <location>
        <begin position="338"/>
        <end position="362"/>
    </location>
</feature>
<feature type="region of interest" description="Disordered" evidence="1">
    <location>
        <begin position="133"/>
        <end position="165"/>
    </location>
</feature>